<reference evidence="2 3" key="1">
    <citation type="journal article" date="2014" name="Agronomy (Basel)">
        <title>A Draft Genome Sequence for Ensete ventricosum, the Drought-Tolerant Tree Against Hunger.</title>
        <authorList>
            <person name="Harrison J."/>
            <person name="Moore K.A."/>
            <person name="Paszkiewicz K."/>
            <person name="Jones T."/>
            <person name="Grant M."/>
            <person name="Ambacheew D."/>
            <person name="Muzemil S."/>
            <person name="Studholme D.J."/>
        </authorList>
    </citation>
    <scope>NUCLEOTIDE SEQUENCE [LARGE SCALE GENOMIC DNA]</scope>
</reference>
<dbReference type="SUPFAM" id="SSF52540">
    <property type="entry name" value="P-loop containing nucleoside triphosphate hydrolases"/>
    <property type="match status" value="1"/>
</dbReference>
<comment type="caution">
    <text evidence="2">The sequence shown here is derived from an EMBL/GenBank/DDBJ whole genome shotgun (WGS) entry which is preliminary data.</text>
</comment>
<sequence>LSFFDSRPYNLAFKASTTASHTYAYKKELHCYWREQNWYGIVEDENNAVGKNQQAMAAENNTLLRVLDGQKCRLDAKYGRVFLKKRNVPVITITNKPPRSIRIKGPFHERFIRLRFKSVVKRLQKNRVIATLYGCIMRRLQQKGVTWEDAKNVAIAYNQEDVLIRFMIPIPEQDTRASQRQNAKRIERALREGDCGLLEADGKRYAKLYVEHKHQPEGFAIDGHGEIMHLAVQYTIQELQGAGGKREIEPGQQERQTAHLTRLCVRAPGKPNRGTKKGDTRQRGAVDRFEPAQGAMEALLLWNAPQ</sequence>
<dbReference type="Proteomes" id="UP000287651">
    <property type="component" value="Unassembled WGS sequence"/>
</dbReference>
<evidence type="ECO:0000256" key="1">
    <source>
        <dbReference type="SAM" id="MobiDB-lite"/>
    </source>
</evidence>
<evidence type="ECO:0000313" key="2">
    <source>
        <dbReference type="EMBL" id="RRT51434.1"/>
    </source>
</evidence>
<evidence type="ECO:0000313" key="3">
    <source>
        <dbReference type="Proteomes" id="UP000287651"/>
    </source>
</evidence>
<dbReference type="InterPro" id="IPR027417">
    <property type="entry name" value="P-loop_NTPase"/>
</dbReference>
<name>A0A426YI68_ENSVE</name>
<proteinExistence type="predicted"/>
<protein>
    <submittedName>
        <fullName evidence="2">Uncharacterized protein</fullName>
    </submittedName>
</protein>
<feature type="region of interest" description="Disordered" evidence="1">
    <location>
        <begin position="266"/>
        <end position="288"/>
    </location>
</feature>
<dbReference type="EMBL" id="AMZH03012225">
    <property type="protein sequence ID" value="RRT51434.1"/>
    <property type="molecule type" value="Genomic_DNA"/>
</dbReference>
<feature type="compositionally biased region" description="Basic and acidic residues" evidence="1">
    <location>
        <begin position="276"/>
        <end position="288"/>
    </location>
</feature>
<accession>A0A426YI68</accession>
<organism evidence="2 3">
    <name type="scientific">Ensete ventricosum</name>
    <name type="common">Abyssinian banana</name>
    <name type="synonym">Musa ensete</name>
    <dbReference type="NCBI Taxonomy" id="4639"/>
    <lineage>
        <taxon>Eukaryota</taxon>
        <taxon>Viridiplantae</taxon>
        <taxon>Streptophyta</taxon>
        <taxon>Embryophyta</taxon>
        <taxon>Tracheophyta</taxon>
        <taxon>Spermatophyta</taxon>
        <taxon>Magnoliopsida</taxon>
        <taxon>Liliopsida</taxon>
        <taxon>Zingiberales</taxon>
        <taxon>Musaceae</taxon>
        <taxon>Ensete</taxon>
    </lineage>
</organism>
<feature type="non-terminal residue" evidence="2">
    <location>
        <position position="1"/>
    </location>
</feature>
<dbReference type="Gene3D" id="3.40.50.300">
    <property type="entry name" value="P-loop containing nucleotide triphosphate hydrolases"/>
    <property type="match status" value="1"/>
</dbReference>
<dbReference type="AlphaFoldDB" id="A0A426YI68"/>
<gene>
    <name evidence="2" type="ORF">B296_00035808</name>
</gene>